<name>A0A6B1D3T5_9CHLR</name>
<evidence type="ECO:0008006" key="2">
    <source>
        <dbReference type="Google" id="ProtNLM"/>
    </source>
</evidence>
<sequence length="326" mass="36906">MRPCLTPCRTAGGSCSSPIWRWCPMRTGPPGWAASSFWRSGDRAMKIYYDCEPTLNDIDVLELCKRGYIRLEAVVPDDVNARARAFLEKNSSHEPTEILYEDWFMEGVIKNPQAAGAVRSLLGVNFGLPLLMSNHRVEYPTEAQGWHRDGNSKFTHELRNLQVFYLPQDCTMEMGPTEIIPGTHLLYSANDHLKHLDRVRGSEFMAGPAGSIFITVYSIWHRRSTSMRAKTPGVRNALKYNYFRTAPPQRDWCFDPDFDFGNAPYLPEGDSGYYRDRWLAASHAAEMFLWLCGKHAQFKTEGGQTWPLNAATARFADAPFGVPPGL</sequence>
<proteinExistence type="predicted"/>
<dbReference type="SUPFAM" id="SSF51197">
    <property type="entry name" value="Clavaminate synthase-like"/>
    <property type="match status" value="1"/>
</dbReference>
<dbReference type="EMBL" id="VXMH01000028">
    <property type="protein sequence ID" value="MYC94501.1"/>
    <property type="molecule type" value="Genomic_DNA"/>
</dbReference>
<comment type="caution">
    <text evidence="1">The sequence shown here is derived from an EMBL/GenBank/DDBJ whole genome shotgun (WGS) entry which is preliminary data.</text>
</comment>
<accession>A0A6B1D3T5</accession>
<organism evidence="1">
    <name type="scientific">Caldilineaceae bacterium SB0661_bin_32</name>
    <dbReference type="NCBI Taxonomy" id="2605255"/>
    <lineage>
        <taxon>Bacteria</taxon>
        <taxon>Bacillati</taxon>
        <taxon>Chloroflexota</taxon>
        <taxon>Caldilineae</taxon>
        <taxon>Caldilineales</taxon>
        <taxon>Caldilineaceae</taxon>
    </lineage>
</organism>
<reference evidence="1" key="1">
    <citation type="submission" date="2019-09" db="EMBL/GenBank/DDBJ databases">
        <title>Characterisation of the sponge microbiome using genome-centric metagenomics.</title>
        <authorList>
            <person name="Engelberts J.P."/>
            <person name="Robbins S.J."/>
            <person name="De Goeij J.M."/>
            <person name="Aranda M."/>
            <person name="Bell S.C."/>
            <person name="Webster N.S."/>
        </authorList>
    </citation>
    <scope>NUCLEOTIDE SEQUENCE</scope>
    <source>
        <strain evidence="1">SB0661_bin_32</strain>
    </source>
</reference>
<gene>
    <name evidence="1" type="ORF">F4X14_05970</name>
</gene>
<protein>
    <recommendedName>
        <fullName evidence="2">Phytanoyl-CoA dioxygenase family protein</fullName>
    </recommendedName>
</protein>
<evidence type="ECO:0000313" key="1">
    <source>
        <dbReference type="EMBL" id="MYC94501.1"/>
    </source>
</evidence>
<dbReference type="Gene3D" id="2.60.120.620">
    <property type="entry name" value="q2cbj1_9rhob like domain"/>
    <property type="match status" value="1"/>
</dbReference>
<dbReference type="AlphaFoldDB" id="A0A6B1D3T5"/>